<organism evidence="5 6">
    <name type="scientific">Salipiger thiooxidans</name>
    <dbReference type="NCBI Taxonomy" id="282683"/>
    <lineage>
        <taxon>Bacteria</taxon>
        <taxon>Pseudomonadati</taxon>
        <taxon>Pseudomonadota</taxon>
        <taxon>Alphaproteobacteria</taxon>
        <taxon>Rhodobacterales</taxon>
        <taxon>Roseobacteraceae</taxon>
        <taxon>Salipiger</taxon>
    </lineage>
</organism>
<feature type="domain" description="HTH deoR-type" evidence="4">
    <location>
        <begin position="3"/>
        <end position="58"/>
    </location>
</feature>
<dbReference type="Proteomes" id="UP000198994">
    <property type="component" value="Unassembled WGS sequence"/>
</dbReference>
<evidence type="ECO:0000256" key="2">
    <source>
        <dbReference type="ARBA" id="ARBA00023125"/>
    </source>
</evidence>
<dbReference type="Pfam" id="PF00455">
    <property type="entry name" value="DeoRC"/>
    <property type="match status" value="1"/>
</dbReference>
<dbReference type="GO" id="GO:0003677">
    <property type="term" value="F:DNA binding"/>
    <property type="evidence" value="ECO:0007669"/>
    <property type="project" value="UniProtKB-KW"/>
</dbReference>
<dbReference type="PROSITE" id="PS51000">
    <property type="entry name" value="HTH_DEOR_2"/>
    <property type="match status" value="1"/>
</dbReference>
<dbReference type="EMBL" id="FNAV01000002">
    <property type="protein sequence ID" value="SDE27716.1"/>
    <property type="molecule type" value="Genomic_DNA"/>
</dbReference>
<dbReference type="PRINTS" id="PR00037">
    <property type="entry name" value="HTHLACR"/>
</dbReference>
<dbReference type="InterPro" id="IPR014036">
    <property type="entry name" value="DeoR-like_C"/>
</dbReference>
<sequence>MKPAARREMIVQLVQELGEVHVDELSDKFDTSRETIRRDLNELDATGRIRKFHGGARKTSGIAETGLTEGPFDARMATFTAEKTAIGRRAAELFEEGAVIFVDTGSTTIAFARALARRRGLTVITNSPEIAGLLARPEGHHRLYLLGGEIAAEGRETLGALAIEQLHQFKAEHVVLTIGGMTRNEIMDYDLRETELARAMLGRAARVTVLADHSKLDRAAVFEVAPLSAIDRLVTDRMPSEAMVTALADAGVELVIAEPV</sequence>
<dbReference type="PANTHER" id="PTHR30363">
    <property type="entry name" value="HTH-TYPE TRANSCRIPTIONAL REGULATOR SRLR-RELATED"/>
    <property type="match status" value="1"/>
</dbReference>
<proteinExistence type="predicted"/>
<evidence type="ECO:0000256" key="1">
    <source>
        <dbReference type="ARBA" id="ARBA00023015"/>
    </source>
</evidence>
<dbReference type="RefSeq" id="WP_089955438.1">
    <property type="nucleotide sequence ID" value="NZ_FNAV01000002.1"/>
</dbReference>
<dbReference type="Gene3D" id="1.10.10.10">
    <property type="entry name" value="Winged helix-like DNA-binding domain superfamily/Winged helix DNA-binding domain"/>
    <property type="match status" value="1"/>
</dbReference>
<dbReference type="InterPro" id="IPR037171">
    <property type="entry name" value="NagB/RpiA_transferase-like"/>
</dbReference>
<dbReference type="AlphaFoldDB" id="A0A1G7BMP7"/>
<accession>A0A1G7BMP7</accession>
<keyword evidence="6" id="KW-1185">Reference proteome</keyword>
<keyword evidence="2" id="KW-0238">DNA-binding</keyword>
<dbReference type="SUPFAM" id="SSF100950">
    <property type="entry name" value="NagB/RpiA/CoA transferase-like"/>
    <property type="match status" value="1"/>
</dbReference>
<dbReference type="InterPro" id="IPR050313">
    <property type="entry name" value="Carb_Metab_HTH_regulators"/>
</dbReference>
<dbReference type="InterPro" id="IPR018356">
    <property type="entry name" value="Tscrpt_reg_HTH_DeoR_CS"/>
</dbReference>
<dbReference type="STRING" id="282683.SAMN04488105_102245"/>
<dbReference type="GO" id="GO:0003700">
    <property type="term" value="F:DNA-binding transcription factor activity"/>
    <property type="evidence" value="ECO:0007669"/>
    <property type="project" value="InterPro"/>
</dbReference>
<dbReference type="SMART" id="SM00420">
    <property type="entry name" value="HTH_DEOR"/>
    <property type="match status" value="1"/>
</dbReference>
<reference evidence="6" key="1">
    <citation type="submission" date="2016-10" db="EMBL/GenBank/DDBJ databases">
        <authorList>
            <person name="Varghese N."/>
            <person name="Submissions S."/>
        </authorList>
    </citation>
    <scope>NUCLEOTIDE SEQUENCE [LARGE SCALE GENOMIC DNA]</scope>
    <source>
        <strain evidence="6">DSM 10146</strain>
    </source>
</reference>
<gene>
    <name evidence="5" type="ORF">SAMN04488105_102245</name>
</gene>
<name>A0A1G7BMP7_9RHOB</name>
<dbReference type="InterPro" id="IPR036388">
    <property type="entry name" value="WH-like_DNA-bd_sf"/>
</dbReference>
<protein>
    <submittedName>
        <fullName evidence="5">Transcriptional regulator, DeoR family</fullName>
    </submittedName>
</protein>
<keyword evidence="3" id="KW-0804">Transcription</keyword>
<evidence type="ECO:0000259" key="4">
    <source>
        <dbReference type="PROSITE" id="PS51000"/>
    </source>
</evidence>
<dbReference type="PANTHER" id="PTHR30363:SF44">
    <property type="entry name" value="AGA OPERON TRANSCRIPTIONAL REPRESSOR-RELATED"/>
    <property type="match status" value="1"/>
</dbReference>
<evidence type="ECO:0000313" key="5">
    <source>
        <dbReference type="EMBL" id="SDE27716.1"/>
    </source>
</evidence>
<dbReference type="PROSITE" id="PS00894">
    <property type="entry name" value="HTH_DEOR_1"/>
    <property type="match status" value="1"/>
</dbReference>
<dbReference type="SMART" id="SM01134">
    <property type="entry name" value="DeoRC"/>
    <property type="match status" value="1"/>
</dbReference>
<dbReference type="InterPro" id="IPR036390">
    <property type="entry name" value="WH_DNA-bd_sf"/>
</dbReference>
<dbReference type="SUPFAM" id="SSF46785">
    <property type="entry name" value="Winged helix' DNA-binding domain"/>
    <property type="match status" value="1"/>
</dbReference>
<evidence type="ECO:0000313" key="6">
    <source>
        <dbReference type="Proteomes" id="UP000198994"/>
    </source>
</evidence>
<dbReference type="OrthoDB" id="9816363at2"/>
<dbReference type="InterPro" id="IPR001034">
    <property type="entry name" value="DeoR_HTH"/>
</dbReference>
<keyword evidence="1" id="KW-0805">Transcription regulation</keyword>
<dbReference type="Gene3D" id="3.40.50.1360">
    <property type="match status" value="1"/>
</dbReference>
<dbReference type="Pfam" id="PF08220">
    <property type="entry name" value="HTH_DeoR"/>
    <property type="match status" value="1"/>
</dbReference>
<evidence type="ECO:0000256" key="3">
    <source>
        <dbReference type="ARBA" id="ARBA00023163"/>
    </source>
</evidence>